<dbReference type="Pfam" id="PF12838">
    <property type="entry name" value="Fer4_7"/>
    <property type="match status" value="1"/>
</dbReference>
<evidence type="ECO:0000256" key="1">
    <source>
        <dbReference type="SAM" id="MobiDB-lite"/>
    </source>
</evidence>
<proteinExistence type="predicted"/>
<feature type="domain" description="4Fe-4S ferredoxin-type" evidence="2">
    <location>
        <begin position="34"/>
        <end position="63"/>
    </location>
</feature>
<keyword evidence="4" id="KW-1185">Reference proteome</keyword>
<dbReference type="PANTHER" id="PTHR42895:SF1">
    <property type="entry name" value="IRON-SULFUR CLUSTER PROTEIN"/>
    <property type="match status" value="1"/>
</dbReference>
<feature type="compositionally biased region" description="Basic and acidic residues" evidence="1">
    <location>
        <begin position="122"/>
        <end position="134"/>
    </location>
</feature>
<name>A0ABU9VWL3_9CLOT</name>
<protein>
    <submittedName>
        <fullName evidence="3">4Fe-4S dicluster domain-containing protein</fullName>
    </submittedName>
</protein>
<dbReference type="PROSITE" id="PS51379">
    <property type="entry name" value="4FE4S_FER_2"/>
    <property type="match status" value="2"/>
</dbReference>
<dbReference type="RefSeq" id="WP_343186543.1">
    <property type="nucleotide sequence ID" value="NZ_JBCITM010000013.1"/>
</dbReference>
<feature type="region of interest" description="Disordered" evidence="1">
    <location>
        <begin position="110"/>
        <end position="135"/>
    </location>
</feature>
<dbReference type="InterPro" id="IPR052911">
    <property type="entry name" value="Corrinoid_activation_enz"/>
</dbReference>
<evidence type="ECO:0000313" key="3">
    <source>
        <dbReference type="EMBL" id="MEN1761245.1"/>
    </source>
</evidence>
<dbReference type="PANTHER" id="PTHR42895">
    <property type="entry name" value="IRON-SULFUR CLUSTER-BINDING PROTEIN-RELATED"/>
    <property type="match status" value="1"/>
</dbReference>
<gene>
    <name evidence="3" type="ORF">AAIG11_12200</name>
</gene>
<organism evidence="3 4">
    <name type="scientific">Anoxynatronum sibiricum</name>
    <dbReference type="NCBI Taxonomy" id="210623"/>
    <lineage>
        <taxon>Bacteria</taxon>
        <taxon>Bacillati</taxon>
        <taxon>Bacillota</taxon>
        <taxon>Clostridia</taxon>
        <taxon>Eubacteriales</taxon>
        <taxon>Clostridiaceae</taxon>
        <taxon>Anoxynatronum</taxon>
    </lineage>
</organism>
<dbReference type="SUPFAM" id="SSF54862">
    <property type="entry name" value="4Fe-4S ferredoxins"/>
    <property type="match status" value="1"/>
</dbReference>
<reference evidence="3 4" key="1">
    <citation type="submission" date="2024-04" db="EMBL/GenBank/DDBJ databases">
        <title>Genome sequencing and metabolic network reconstruction of aminoacids and betaine degradation by Anoxynatronum sibiricum.</title>
        <authorList>
            <person name="Detkova E.N."/>
            <person name="Boltjanskaja Y.V."/>
            <person name="Mardanov A.V."/>
            <person name="Kevbrin V."/>
        </authorList>
    </citation>
    <scope>NUCLEOTIDE SEQUENCE [LARGE SCALE GENOMIC DNA]</scope>
    <source>
        <strain evidence="3 4">Z-7981</strain>
    </source>
</reference>
<evidence type="ECO:0000313" key="4">
    <source>
        <dbReference type="Proteomes" id="UP001407405"/>
    </source>
</evidence>
<sequence>MNRRIIEINETLCNGCKLCVTACHEGAIEMVDGKARLISDVYCDGLGDCLPECPTGAIKMIEREAAPYDEALVMQRISEREAREAAPVKEVAPPGSPCGCPGMAAKAIRRDHATSTTSSSQENHEQVQVDHHQAPSELSQWPVQLNLVHPQAPYLQGADILIAADCTAYAYGDFHRDFIKGKITLIGCPKLDDNQHYQEKLTDIFRLNNPRSITVTRMQVPCCGGIVSAVRQAMLAAQVIVPYREVTIGTDGTLLQG</sequence>
<accession>A0ABU9VWL3</accession>
<dbReference type="Gene3D" id="3.30.70.20">
    <property type="match status" value="1"/>
</dbReference>
<dbReference type="Proteomes" id="UP001407405">
    <property type="component" value="Unassembled WGS sequence"/>
</dbReference>
<feature type="domain" description="4Fe-4S ferredoxin-type" evidence="2">
    <location>
        <begin position="4"/>
        <end position="33"/>
    </location>
</feature>
<comment type="caution">
    <text evidence="3">The sequence shown here is derived from an EMBL/GenBank/DDBJ whole genome shotgun (WGS) entry which is preliminary data.</text>
</comment>
<dbReference type="EMBL" id="JBCITM010000013">
    <property type="protein sequence ID" value="MEN1761245.1"/>
    <property type="molecule type" value="Genomic_DNA"/>
</dbReference>
<dbReference type="InterPro" id="IPR017896">
    <property type="entry name" value="4Fe4S_Fe-S-bd"/>
</dbReference>
<evidence type="ECO:0000259" key="2">
    <source>
        <dbReference type="PROSITE" id="PS51379"/>
    </source>
</evidence>